<dbReference type="EMBL" id="JAQNDL010000003">
    <property type="protein sequence ID" value="MDC0722288.1"/>
    <property type="molecule type" value="Genomic_DNA"/>
</dbReference>
<reference evidence="11 12" key="1">
    <citation type="submission" date="2022-11" db="EMBL/GenBank/DDBJ databases">
        <title>Minimal conservation of predation-associated metabolite biosynthetic gene clusters underscores biosynthetic potential of Myxococcota including descriptions for ten novel species: Archangium lansinium sp. nov., Myxococcus landrumus sp. nov., Nannocystis bai.</title>
        <authorList>
            <person name="Ahearne A."/>
            <person name="Stevens C."/>
            <person name="Dowd S."/>
        </authorList>
    </citation>
    <scope>NUCLEOTIDE SEQUENCE [LARGE SCALE GENOMIC DNA]</scope>
    <source>
        <strain evidence="11 12">BB15-2</strain>
    </source>
</reference>
<organism evidence="11 12">
    <name type="scientific">Nannocystis bainbridge</name>
    <dbReference type="NCBI Taxonomy" id="2995303"/>
    <lineage>
        <taxon>Bacteria</taxon>
        <taxon>Pseudomonadati</taxon>
        <taxon>Myxococcota</taxon>
        <taxon>Polyangia</taxon>
        <taxon>Nannocystales</taxon>
        <taxon>Nannocystaceae</taxon>
        <taxon>Nannocystis</taxon>
    </lineage>
</organism>
<comment type="function">
    <text evidence="9">Ferredoxins are iron-sulfur proteins that transfer electrons in a wide variety of metabolic reactions.</text>
</comment>
<dbReference type="PROSITE" id="PS51379">
    <property type="entry name" value="4FE4S_FER_2"/>
    <property type="match status" value="2"/>
</dbReference>
<evidence type="ECO:0000313" key="11">
    <source>
        <dbReference type="EMBL" id="MDC0722288.1"/>
    </source>
</evidence>
<keyword evidence="5 9" id="KW-0479">Metal-binding</keyword>
<evidence type="ECO:0000256" key="9">
    <source>
        <dbReference type="RuleBase" id="RU365098"/>
    </source>
</evidence>
<feature type="domain" description="4Fe-4S ferredoxin-type" evidence="10">
    <location>
        <begin position="1"/>
        <end position="32"/>
    </location>
</feature>
<dbReference type="PANTHER" id="PTHR42859">
    <property type="entry name" value="OXIDOREDUCTASE"/>
    <property type="match status" value="1"/>
</dbReference>
<comment type="cofactor">
    <cofactor evidence="1">
        <name>[3Fe-4S] cluster</name>
        <dbReference type="ChEBI" id="CHEBI:21137"/>
    </cofactor>
</comment>
<dbReference type="Proteomes" id="UP001221686">
    <property type="component" value="Unassembled WGS sequence"/>
</dbReference>
<evidence type="ECO:0000256" key="5">
    <source>
        <dbReference type="ARBA" id="ARBA00022723"/>
    </source>
</evidence>
<comment type="caution">
    <text evidence="11">The sequence shown here is derived from an EMBL/GenBank/DDBJ whole genome shotgun (WGS) entry which is preliminary data.</text>
</comment>
<evidence type="ECO:0000256" key="6">
    <source>
        <dbReference type="ARBA" id="ARBA00022982"/>
    </source>
</evidence>
<feature type="domain" description="4Fe-4S ferredoxin-type" evidence="10">
    <location>
        <begin position="50"/>
        <end position="79"/>
    </location>
</feature>
<evidence type="ECO:0000259" key="10">
    <source>
        <dbReference type="PROSITE" id="PS51379"/>
    </source>
</evidence>
<dbReference type="InterPro" id="IPR050294">
    <property type="entry name" value="RnfB_subfamily"/>
</dbReference>
<dbReference type="PANTHER" id="PTHR42859:SF2">
    <property type="entry name" value="FERREDOXIN"/>
    <property type="match status" value="1"/>
</dbReference>
<comment type="cofactor">
    <cofactor evidence="2 9">
        <name>[4Fe-4S] cluster</name>
        <dbReference type="ChEBI" id="CHEBI:49883"/>
    </cofactor>
</comment>
<protein>
    <recommendedName>
        <fullName evidence="9">Ferredoxin</fullName>
    </recommendedName>
</protein>
<dbReference type="InterPro" id="IPR000813">
    <property type="entry name" value="7Fe_ferredoxin"/>
</dbReference>
<evidence type="ECO:0000256" key="4">
    <source>
        <dbReference type="ARBA" id="ARBA00022485"/>
    </source>
</evidence>
<keyword evidence="3 9" id="KW-0813">Transport</keyword>
<dbReference type="InterPro" id="IPR017900">
    <property type="entry name" value="4Fe4S_Fe_S_CS"/>
</dbReference>
<sequence length="100" mass="10871">MPHVITRHCVGTCDTVCVEACPVECIHGPIPHATLRAVPAAERGVRFPGVQLYIDPDECIDCGACLGQCPVSAIHMDCDVPGELRDDIEVNARFFGRKVR</sequence>
<evidence type="ECO:0000256" key="7">
    <source>
        <dbReference type="ARBA" id="ARBA00023004"/>
    </source>
</evidence>
<evidence type="ECO:0000313" key="12">
    <source>
        <dbReference type="Proteomes" id="UP001221686"/>
    </source>
</evidence>
<name>A0ABT5E8V2_9BACT</name>
<proteinExistence type="predicted"/>
<dbReference type="Pfam" id="PF00037">
    <property type="entry name" value="Fer4"/>
    <property type="match status" value="1"/>
</dbReference>
<dbReference type="PRINTS" id="PR00354">
    <property type="entry name" value="7FE8SFRDOXIN"/>
</dbReference>
<keyword evidence="12" id="KW-1185">Reference proteome</keyword>
<evidence type="ECO:0000256" key="8">
    <source>
        <dbReference type="ARBA" id="ARBA00023014"/>
    </source>
</evidence>
<evidence type="ECO:0000256" key="3">
    <source>
        <dbReference type="ARBA" id="ARBA00022448"/>
    </source>
</evidence>
<gene>
    <name evidence="11" type="ORF">POL25_35695</name>
</gene>
<dbReference type="RefSeq" id="WP_272090822.1">
    <property type="nucleotide sequence ID" value="NZ_JAQNDL010000003.1"/>
</dbReference>
<keyword evidence="7 9" id="KW-0408">Iron</keyword>
<accession>A0ABT5E8V2</accession>
<dbReference type="PROSITE" id="PS00198">
    <property type="entry name" value="4FE4S_FER_1"/>
    <property type="match status" value="1"/>
</dbReference>
<evidence type="ECO:0000256" key="2">
    <source>
        <dbReference type="ARBA" id="ARBA00001966"/>
    </source>
</evidence>
<keyword evidence="4 9" id="KW-0004">4Fe-4S</keyword>
<dbReference type="Gene3D" id="3.30.70.20">
    <property type="match status" value="1"/>
</dbReference>
<keyword evidence="8 9" id="KW-0411">Iron-sulfur</keyword>
<dbReference type="SUPFAM" id="SSF54862">
    <property type="entry name" value="4Fe-4S ferredoxins"/>
    <property type="match status" value="1"/>
</dbReference>
<dbReference type="InterPro" id="IPR017896">
    <property type="entry name" value="4Fe4S_Fe-S-bd"/>
</dbReference>
<evidence type="ECO:0000256" key="1">
    <source>
        <dbReference type="ARBA" id="ARBA00001927"/>
    </source>
</evidence>
<keyword evidence="6 9" id="KW-0249">Electron transport</keyword>